<evidence type="ECO:0000256" key="1">
    <source>
        <dbReference type="SAM" id="MobiDB-lite"/>
    </source>
</evidence>
<keyword evidence="2" id="KW-0472">Membrane</keyword>
<sequence length="117" mass="11957">MSERRVLNVRPAALTASLVVGFGHPPVIAVVGLLFLAGAVVAALLLGIDDRTVPQRILLAACVLLHRDPRTALLPGGGANCCHASGNQPRVECERPSAGALVSEDRDQGGPAGAPPL</sequence>
<evidence type="ECO:0000313" key="3">
    <source>
        <dbReference type="EMBL" id="GGU48176.1"/>
    </source>
</evidence>
<gene>
    <name evidence="3" type="ORF">GCM10010211_10430</name>
</gene>
<dbReference type="EMBL" id="BMRP01000002">
    <property type="protein sequence ID" value="GGU48176.1"/>
    <property type="molecule type" value="Genomic_DNA"/>
</dbReference>
<feature type="transmembrane region" description="Helical" evidence="2">
    <location>
        <begin position="27"/>
        <end position="48"/>
    </location>
</feature>
<comment type="caution">
    <text evidence="3">The sequence shown here is derived from an EMBL/GenBank/DDBJ whole genome shotgun (WGS) entry which is preliminary data.</text>
</comment>
<keyword evidence="2" id="KW-0812">Transmembrane</keyword>
<name>A0ABQ2USP7_9ACTN</name>
<evidence type="ECO:0000256" key="2">
    <source>
        <dbReference type="SAM" id="Phobius"/>
    </source>
</evidence>
<feature type="region of interest" description="Disordered" evidence="1">
    <location>
        <begin position="93"/>
        <end position="117"/>
    </location>
</feature>
<organism evidence="3 4">
    <name type="scientific">Streptomyces albospinus</name>
    <dbReference type="NCBI Taxonomy" id="285515"/>
    <lineage>
        <taxon>Bacteria</taxon>
        <taxon>Bacillati</taxon>
        <taxon>Actinomycetota</taxon>
        <taxon>Actinomycetes</taxon>
        <taxon>Kitasatosporales</taxon>
        <taxon>Streptomycetaceae</taxon>
        <taxon>Streptomyces</taxon>
    </lineage>
</organism>
<keyword evidence="2" id="KW-1133">Transmembrane helix</keyword>
<proteinExistence type="predicted"/>
<reference evidence="4" key="1">
    <citation type="journal article" date="2019" name="Int. J. Syst. Evol. Microbiol.">
        <title>The Global Catalogue of Microorganisms (GCM) 10K type strain sequencing project: providing services to taxonomists for standard genome sequencing and annotation.</title>
        <authorList>
            <consortium name="The Broad Institute Genomics Platform"/>
            <consortium name="The Broad Institute Genome Sequencing Center for Infectious Disease"/>
            <person name="Wu L."/>
            <person name="Ma J."/>
        </authorList>
    </citation>
    <scope>NUCLEOTIDE SEQUENCE [LARGE SCALE GENOMIC DNA]</scope>
    <source>
        <strain evidence="4">JCM 3399</strain>
    </source>
</reference>
<dbReference type="RefSeq" id="WP_189296772.1">
    <property type="nucleotide sequence ID" value="NZ_BMRP01000002.1"/>
</dbReference>
<evidence type="ECO:0000313" key="4">
    <source>
        <dbReference type="Proteomes" id="UP000654471"/>
    </source>
</evidence>
<dbReference type="Proteomes" id="UP000654471">
    <property type="component" value="Unassembled WGS sequence"/>
</dbReference>
<accession>A0ABQ2USP7</accession>
<keyword evidence="4" id="KW-1185">Reference proteome</keyword>
<protein>
    <submittedName>
        <fullName evidence="3">Uncharacterized protein</fullName>
    </submittedName>
</protein>